<proteinExistence type="predicted"/>
<dbReference type="InParanoid" id="A0A2I4AKL6"/>
<dbReference type="AlphaFoldDB" id="A0A2I4AKL6"/>
<dbReference type="Pfam" id="PF20846">
    <property type="entry name" value="PNMA_N"/>
    <property type="match status" value="1"/>
</dbReference>
<dbReference type="OrthoDB" id="115435at2759"/>
<dbReference type="Proteomes" id="UP000192220">
    <property type="component" value="Unplaced"/>
</dbReference>
<feature type="coiled-coil region" evidence="1">
    <location>
        <begin position="341"/>
        <end position="423"/>
    </location>
</feature>
<evidence type="ECO:0000259" key="2">
    <source>
        <dbReference type="Pfam" id="PF14893"/>
    </source>
</evidence>
<reference evidence="5" key="1">
    <citation type="submission" date="2025-08" db="UniProtKB">
        <authorList>
            <consortium name="RefSeq"/>
        </authorList>
    </citation>
    <scope>IDENTIFICATION</scope>
</reference>
<evidence type="ECO:0000259" key="3">
    <source>
        <dbReference type="Pfam" id="PF20846"/>
    </source>
</evidence>
<accession>A0A2I4AKL6</accession>
<gene>
    <name evidence="5" type="primary">LOC106511819</name>
</gene>
<keyword evidence="4" id="KW-1185">Reference proteome</keyword>
<dbReference type="InterPro" id="IPR048270">
    <property type="entry name" value="PNMA_C"/>
</dbReference>
<protein>
    <submittedName>
        <fullName evidence="5">Paraneoplastic antigen Ma1 homolog</fullName>
    </submittedName>
</protein>
<organism evidence="4 5">
    <name type="scientific">Austrofundulus limnaeus</name>
    <name type="common">Annual killifish</name>
    <dbReference type="NCBI Taxonomy" id="52670"/>
    <lineage>
        <taxon>Eukaryota</taxon>
        <taxon>Metazoa</taxon>
        <taxon>Chordata</taxon>
        <taxon>Craniata</taxon>
        <taxon>Vertebrata</taxon>
        <taxon>Euteleostomi</taxon>
        <taxon>Actinopterygii</taxon>
        <taxon>Neopterygii</taxon>
        <taxon>Teleostei</taxon>
        <taxon>Neoteleostei</taxon>
        <taxon>Acanthomorphata</taxon>
        <taxon>Ovalentaria</taxon>
        <taxon>Atherinomorphae</taxon>
        <taxon>Cyprinodontiformes</taxon>
        <taxon>Rivulidae</taxon>
        <taxon>Austrofundulus</taxon>
    </lineage>
</organism>
<feature type="domain" description="Paraneoplastic antigen Ma-like N-terminal" evidence="3">
    <location>
        <begin position="14"/>
        <end position="100"/>
    </location>
</feature>
<dbReference type="RefSeq" id="XP_013856006.1">
    <property type="nucleotide sequence ID" value="XM_014000552.1"/>
</dbReference>
<dbReference type="InterPro" id="IPR048271">
    <property type="entry name" value="PNMA_N"/>
</dbReference>
<dbReference type="InterPro" id="IPR026523">
    <property type="entry name" value="PNMA"/>
</dbReference>
<evidence type="ECO:0000256" key="1">
    <source>
        <dbReference type="SAM" id="Coils"/>
    </source>
</evidence>
<keyword evidence="1" id="KW-0175">Coiled coil</keyword>
<evidence type="ECO:0000313" key="4">
    <source>
        <dbReference type="Proteomes" id="UP000192220"/>
    </source>
</evidence>
<feature type="non-terminal residue" evidence="5">
    <location>
        <position position="426"/>
    </location>
</feature>
<dbReference type="KEGG" id="alim:106511819"/>
<dbReference type="Pfam" id="PF14893">
    <property type="entry name" value="PNMA"/>
    <property type="match status" value="1"/>
</dbReference>
<name>A0A2I4AKL6_AUSLI</name>
<dbReference type="GeneID" id="106511819"/>
<dbReference type="PANTHER" id="PTHR23095">
    <property type="entry name" value="PARANEOPLASTIC ANTIGEN"/>
    <property type="match status" value="1"/>
</dbReference>
<dbReference type="PANTHER" id="PTHR23095:SF51">
    <property type="entry name" value="PARANEOPLASTIC ANTIGEN MA1 HOMOLOG-RELATED"/>
    <property type="match status" value="1"/>
</dbReference>
<dbReference type="STRING" id="52670.A0A2I4AKL6"/>
<sequence>MEVKTVHLELESGLREWCQGESLDEDHVVLVLVPKGTEVAQIEETMETVKALGRVRVRGRMYNKKVDRLMVLCECRERVDPTKVPTDVQHVSTGISWPVIMSARSSATEGDAPESFEALFHTAPPTSSPESIIRAMGDVLTKMDKPSGENSSYRRLRMFSGTLPTPAGEETLEHWLEQARLMVEESDCSDKEKRRRLMECLRGPALAVIKAIRTAEADVSPSKCLDAIECAFDTAESGEDLYFKFRLMQQEKHEKLSDFLKRVEQSLTKVVRKDGIPTSRVDAARVEQLMRGAIHSDLMLVQLKLRERKQNPPNFLELLTEIRAEEEYAAARVKLSASVHRVKANNDMDSHQTDIQSLKAEIKELKSMVDAMKTKPLKPVDHDKESFPSHQSPKIESCENAEIVALKKQVQRLQKKVSSKTAKDYD</sequence>
<evidence type="ECO:0000313" key="5">
    <source>
        <dbReference type="RefSeq" id="XP_013856006.1"/>
    </source>
</evidence>
<feature type="domain" description="Paraneoplastic antigen Ma-like C-terminal" evidence="2">
    <location>
        <begin position="159"/>
        <end position="319"/>
    </location>
</feature>
<dbReference type="Gene3D" id="1.20.5.1700">
    <property type="match status" value="1"/>
</dbReference>